<dbReference type="Pfam" id="PF08386">
    <property type="entry name" value="Abhydrolase_4"/>
    <property type="match status" value="1"/>
</dbReference>
<protein>
    <recommendedName>
        <fullName evidence="1">Peptidase S33 tripeptidyl aminopeptidase-like C-terminal domain-containing protein</fullName>
    </recommendedName>
</protein>
<dbReference type="InterPro" id="IPR029058">
    <property type="entry name" value="AB_hydrolase_fold"/>
</dbReference>
<dbReference type="InterPro" id="IPR013595">
    <property type="entry name" value="Pept_S33_TAP-like_C"/>
</dbReference>
<keyword evidence="3" id="KW-1185">Reference proteome</keyword>
<proteinExistence type="predicted"/>
<organism evidence="2 3">
    <name type="scientific">Phomopsis amygdali</name>
    <name type="common">Fusicoccum amygdali</name>
    <dbReference type="NCBI Taxonomy" id="1214568"/>
    <lineage>
        <taxon>Eukaryota</taxon>
        <taxon>Fungi</taxon>
        <taxon>Dikarya</taxon>
        <taxon>Ascomycota</taxon>
        <taxon>Pezizomycotina</taxon>
        <taxon>Sordariomycetes</taxon>
        <taxon>Sordariomycetidae</taxon>
        <taxon>Diaporthales</taxon>
        <taxon>Diaporthaceae</taxon>
        <taxon>Diaporthe</taxon>
    </lineage>
</organism>
<feature type="domain" description="Peptidase S33 tripeptidyl aminopeptidase-like C-terminal" evidence="1">
    <location>
        <begin position="227"/>
        <end position="314"/>
    </location>
</feature>
<dbReference type="SUPFAM" id="SSF53474">
    <property type="entry name" value="alpha/beta-Hydrolases"/>
    <property type="match status" value="1"/>
</dbReference>
<dbReference type="Gene3D" id="3.40.50.1820">
    <property type="entry name" value="alpha/beta hydrolase"/>
    <property type="match status" value="1"/>
</dbReference>
<evidence type="ECO:0000259" key="1">
    <source>
        <dbReference type="Pfam" id="PF08386"/>
    </source>
</evidence>
<dbReference type="EMBL" id="JAUJFL010000008">
    <property type="protein sequence ID" value="KAK2598662.1"/>
    <property type="molecule type" value="Genomic_DNA"/>
</dbReference>
<accession>A0AAD9VXS4</accession>
<reference evidence="2" key="1">
    <citation type="submission" date="2023-06" db="EMBL/GenBank/DDBJ databases">
        <authorList>
            <person name="Noh H."/>
        </authorList>
    </citation>
    <scope>NUCLEOTIDE SEQUENCE</scope>
    <source>
        <strain evidence="2">DUCC20226</strain>
    </source>
</reference>
<name>A0AAD9VXS4_PHOAM</name>
<evidence type="ECO:0000313" key="2">
    <source>
        <dbReference type="EMBL" id="KAK2598662.1"/>
    </source>
</evidence>
<evidence type="ECO:0000313" key="3">
    <source>
        <dbReference type="Proteomes" id="UP001265746"/>
    </source>
</evidence>
<dbReference type="Proteomes" id="UP001265746">
    <property type="component" value="Unassembled WGS sequence"/>
</dbReference>
<dbReference type="AlphaFoldDB" id="A0AAD9VXS4"/>
<gene>
    <name evidence="2" type="ORF">N8I77_012057</name>
</gene>
<comment type="caution">
    <text evidence="2">The sequence shown here is derived from an EMBL/GenBank/DDBJ whole genome shotgun (WGS) entry which is preliminary data.</text>
</comment>
<sequence>MNSILDAVGQKDMIYWGFSYGTTLGQTYATMYPERSRRVVIDGVANVHDAYKVLDTEQKWLTDAEKVLYGFFDECNKAGPDRCPLASFGSSADELWEAVMSKVDKVKDEPLSIYINNSVHGVFDYPDLLTNAIFYSLYAPKNAWYPVAHQLSRFLEGNATDLWMAHGRADMFASLGEATRFITFNDAKSGAKYWPQGWQDLLDVITPFANKTLFSMIDMTGFFGRQQWIVPRTHKFVPQERVETAHPLLILATSYDPVCPIRGALAARDIFVGSQIVESKAYGHCSDAMPSVCVARHVRAYFYEGKVPDNYTQCEIDGEYFPKHNEDEEIVQGRGLLFADDPEMERVHQAQSRLAQKWPAW</sequence>